<protein>
    <submittedName>
        <fullName evidence="8">MFS transporter</fullName>
    </submittedName>
</protein>
<dbReference type="PROSITE" id="PS50850">
    <property type="entry name" value="MFS"/>
    <property type="match status" value="1"/>
</dbReference>
<keyword evidence="3 6" id="KW-0812">Transmembrane</keyword>
<name>A0A8J6TI40_9CHLR</name>
<evidence type="ECO:0000259" key="7">
    <source>
        <dbReference type="PROSITE" id="PS50850"/>
    </source>
</evidence>
<dbReference type="GO" id="GO:0022857">
    <property type="term" value="F:transmembrane transporter activity"/>
    <property type="evidence" value="ECO:0007669"/>
    <property type="project" value="InterPro"/>
</dbReference>
<organism evidence="8 9">
    <name type="scientific">Candidatus Desulfolinea nitratireducens</name>
    <dbReference type="NCBI Taxonomy" id="2841698"/>
    <lineage>
        <taxon>Bacteria</taxon>
        <taxon>Bacillati</taxon>
        <taxon>Chloroflexota</taxon>
        <taxon>Anaerolineae</taxon>
        <taxon>Anaerolineales</taxon>
        <taxon>Anaerolineales incertae sedis</taxon>
        <taxon>Candidatus Desulfolinea</taxon>
    </lineage>
</organism>
<feature type="transmembrane region" description="Helical" evidence="6">
    <location>
        <begin position="223"/>
        <end position="245"/>
    </location>
</feature>
<accession>A0A8J6TI40</accession>
<feature type="transmembrane region" description="Helical" evidence="6">
    <location>
        <begin position="55"/>
        <end position="77"/>
    </location>
</feature>
<feature type="transmembrane region" description="Helical" evidence="6">
    <location>
        <begin position="17"/>
        <end position="35"/>
    </location>
</feature>
<comment type="caution">
    <text evidence="8">The sequence shown here is derived from an EMBL/GenBank/DDBJ whole genome shotgun (WGS) entry which is preliminary data.</text>
</comment>
<keyword evidence="5 6" id="KW-0472">Membrane</keyword>
<keyword evidence="4 6" id="KW-1133">Transmembrane helix</keyword>
<evidence type="ECO:0000256" key="6">
    <source>
        <dbReference type="SAM" id="Phobius"/>
    </source>
</evidence>
<dbReference type="InterPro" id="IPR011701">
    <property type="entry name" value="MFS"/>
</dbReference>
<feature type="transmembrane region" description="Helical" evidence="6">
    <location>
        <begin position="257"/>
        <end position="279"/>
    </location>
</feature>
<feature type="transmembrane region" description="Helical" evidence="6">
    <location>
        <begin position="345"/>
        <end position="369"/>
    </location>
</feature>
<feature type="transmembrane region" description="Helical" evidence="6">
    <location>
        <begin position="112"/>
        <end position="134"/>
    </location>
</feature>
<dbReference type="InterPro" id="IPR020846">
    <property type="entry name" value="MFS_dom"/>
</dbReference>
<dbReference type="Pfam" id="PF07690">
    <property type="entry name" value="MFS_1"/>
    <property type="match status" value="2"/>
</dbReference>
<dbReference type="InterPro" id="IPR036259">
    <property type="entry name" value="MFS_trans_sf"/>
</dbReference>
<evidence type="ECO:0000313" key="9">
    <source>
        <dbReference type="Proteomes" id="UP000614469"/>
    </source>
</evidence>
<gene>
    <name evidence="8" type="ORF">H8E29_05245</name>
</gene>
<feature type="transmembrane region" description="Helical" evidence="6">
    <location>
        <begin position="146"/>
        <end position="172"/>
    </location>
</feature>
<dbReference type="InterPro" id="IPR050189">
    <property type="entry name" value="MFS_Efflux_Transporters"/>
</dbReference>
<evidence type="ECO:0000256" key="5">
    <source>
        <dbReference type="ARBA" id="ARBA00023136"/>
    </source>
</evidence>
<dbReference type="InterPro" id="IPR005829">
    <property type="entry name" value="Sugar_transporter_CS"/>
</dbReference>
<dbReference type="Gene3D" id="1.20.1250.20">
    <property type="entry name" value="MFS general substrate transporter like domains"/>
    <property type="match status" value="1"/>
</dbReference>
<keyword evidence="2" id="KW-1003">Cell membrane</keyword>
<dbReference type="PANTHER" id="PTHR43124">
    <property type="entry name" value="PURINE EFFLUX PUMP PBUE"/>
    <property type="match status" value="1"/>
</dbReference>
<sequence length="400" mass="42996">MGPVTSKDSLGAKATNFFGLGLGLIASLFSIRLIVDTSFRMLYPFVPQFSEGLEVSISVFGWLLMIRSASAFFSPLIGTLADRYGRRKIMAFALLSQTLGLVGIAFSSGWWAAIPILFCGLAVNAFLPAQQAYISDLAPFERRGRALASIDIAFAVSGMVMMPVIGWAINIYGWQTPFFGLSALSIVAAILTWVYLPETKSRTQGGKAENGMRQLLRKRNIQASLGVAILLFIGVGIFMTFWGIWLSADFGFDALDLGLMAQQIGIAELLGAILAGLIVDRLGKRRTSLIGVAISAIMFASIPLARENLLVIRILLVATVFWIEYSIVALFPLYGEQAPNARATIFALIALGNGIGLAIGPILTTSLWAWRGLGAITLVASVSFALAAGLIWAFLNDAVE</sequence>
<feature type="domain" description="Major facilitator superfamily (MFS) profile" evidence="7">
    <location>
        <begin position="16"/>
        <end position="399"/>
    </location>
</feature>
<dbReference type="PROSITE" id="PS00216">
    <property type="entry name" value="SUGAR_TRANSPORT_1"/>
    <property type="match status" value="1"/>
</dbReference>
<evidence type="ECO:0000313" key="8">
    <source>
        <dbReference type="EMBL" id="MBC8334649.1"/>
    </source>
</evidence>
<dbReference type="GO" id="GO:0005886">
    <property type="term" value="C:plasma membrane"/>
    <property type="evidence" value="ECO:0007669"/>
    <property type="project" value="UniProtKB-SubCell"/>
</dbReference>
<evidence type="ECO:0000256" key="1">
    <source>
        <dbReference type="ARBA" id="ARBA00004651"/>
    </source>
</evidence>
<feature type="transmembrane region" description="Helical" evidence="6">
    <location>
        <begin position="375"/>
        <end position="395"/>
    </location>
</feature>
<dbReference type="SUPFAM" id="SSF103473">
    <property type="entry name" value="MFS general substrate transporter"/>
    <property type="match status" value="1"/>
</dbReference>
<feature type="transmembrane region" description="Helical" evidence="6">
    <location>
        <begin position="310"/>
        <end position="333"/>
    </location>
</feature>
<dbReference type="Proteomes" id="UP000614469">
    <property type="component" value="Unassembled WGS sequence"/>
</dbReference>
<evidence type="ECO:0000256" key="4">
    <source>
        <dbReference type="ARBA" id="ARBA00022989"/>
    </source>
</evidence>
<feature type="transmembrane region" description="Helical" evidence="6">
    <location>
        <begin position="286"/>
        <end position="304"/>
    </location>
</feature>
<reference evidence="8 9" key="1">
    <citation type="submission" date="2020-08" db="EMBL/GenBank/DDBJ databases">
        <title>Bridging the membrane lipid divide: bacteria of the FCB group superphylum have the potential to synthesize archaeal ether lipids.</title>
        <authorList>
            <person name="Villanueva L."/>
            <person name="Von Meijenfeldt F.A.B."/>
            <person name="Westbye A.B."/>
            <person name="Yadav S."/>
            <person name="Hopmans E.C."/>
            <person name="Dutilh B.E."/>
            <person name="Sinninghe Damste J.S."/>
        </authorList>
    </citation>
    <scope>NUCLEOTIDE SEQUENCE [LARGE SCALE GENOMIC DNA]</scope>
    <source>
        <strain evidence="8">NIOZ-UU36</strain>
    </source>
</reference>
<dbReference type="EMBL" id="JACNJN010000074">
    <property type="protein sequence ID" value="MBC8334649.1"/>
    <property type="molecule type" value="Genomic_DNA"/>
</dbReference>
<evidence type="ECO:0000256" key="2">
    <source>
        <dbReference type="ARBA" id="ARBA00022475"/>
    </source>
</evidence>
<dbReference type="AlphaFoldDB" id="A0A8J6TI40"/>
<feature type="transmembrane region" description="Helical" evidence="6">
    <location>
        <begin position="178"/>
        <end position="196"/>
    </location>
</feature>
<proteinExistence type="predicted"/>
<dbReference type="PANTHER" id="PTHR43124:SF3">
    <property type="entry name" value="CHLORAMPHENICOL EFFLUX PUMP RV0191"/>
    <property type="match status" value="1"/>
</dbReference>
<feature type="transmembrane region" description="Helical" evidence="6">
    <location>
        <begin position="89"/>
        <end position="106"/>
    </location>
</feature>
<comment type="subcellular location">
    <subcellularLocation>
        <location evidence="1">Cell membrane</location>
        <topology evidence="1">Multi-pass membrane protein</topology>
    </subcellularLocation>
</comment>
<evidence type="ECO:0000256" key="3">
    <source>
        <dbReference type="ARBA" id="ARBA00022692"/>
    </source>
</evidence>